<keyword evidence="2" id="KW-1185">Reference proteome</keyword>
<evidence type="ECO:0000313" key="2">
    <source>
        <dbReference type="Proteomes" id="UP000007962"/>
    </source>
</evidence>
<organism evidence="1 2">
    <name type="scientific">Beutenbergia cavernae (strain ATCC BAA-8 / DSM 12333 / CCUG 43141 / JCM 11478 / NBRC 16432 / NCIMB 13614 / HKI 0122)</name>
    <dbReference type="NCBI Taxonomy" id="471853"/>
    <lineage>
        <taxon>Bacteria</taxon>
        <taxon>Bacillati</taxon>
        <taxon>Actinomycetota</taxon>
        <taxon>Actinomycetes</taxon>
        <taxon>Micrococcales</taxon>
        <taxon>Beutenbergiaceae</taxon>
        <taxon>Beutenbergia</taxon>
    </lineage>
</organism>
<protein>
    <submittedName>
        <fullName evidence="1">Uncharacterized protein</fullName>
    </submittedName>
</protein>
<reference evidence="1 2" key="1">
    <citation type="journal article" date="2009" name="Stand. Genomic Sci.">
        <title>Complete genome sequence of Beutenbergia cavernae type strain (HKI 0122).</title>
        <authorList>
            <person name="Land M."/>
            <person name="Pukall R."/>
            <person name="Abt B."/>
            <person name="Goker M."/>
            <person name="Rohde M."/>
            <person name="Glavina Del Rio T."/>
            <person name="Tice H."/>
            <person name="Copeland A."/>
            <person name="Cheng J.F."/>
            <person name="Lucas S."/>
            <person name="Chen F."/>
            <person name="Nolan M."/>
            <person name="Bruce D."/>
            <person name="Goodwin L."/>
            <person name="Pitluck S."/>
            <person name="Ivanova N."/>
            <person name="Mavromatis K."/>
            <person name="Ovchinnikova G."/>
            <person name="Pati A."/>
            <person name="Chen A."/>
            <person name="Palaniappan K."/>
            <person name="Hauser L."/>
            <person name="Chang Y.J."/>
            <person name="Jefferies C.C."/>
            <person name="Saunders E."/>
            <person name="Brettin T."/>
            <person name="Detter J.C."/>
            <person name="Han C."/>
            <person name="Chain P."/>
            <person name="Bristow J."/>
            <person name="Eisen J.A."/>
            <person name="Markowitz V."/>
            <person name="Hugenholtz P."/>
            <person name="Kyrpides N.C."/>
            <person name="Klenk H.P."/>
            <person name="Lapidus A."/>
        </authorList>
    </citation>
    <scope>NUCLEOTIDE SEQUENCE [LARGE SCALE GENOMIC DNA]</scope>
    <source>
        <strain evidence="2">ATCC BAA-8 / DSM 12333 / NBRC 16432</strain>
    </source>
</reference>
<proteinExistence type="predicted"/>
<name>C5C0B0_BEUC1</name>
<dbReference type="STRING" id="471853.Bcav_1035"/>
<dbReference type="KEGG" id="bcv:Bcav_1035"/>
<dbReference type="AlphaFoldDB" id="C5C0B0"/>
<dbReference type="RefSeq" id="WP_015881536.1">
    <property type="nucleotide sequence ID" value="NC_012669.1"/>
</dbReference>
<dbReference type="HOGENOM" id="CLU_2987414_0_0_11"/>
<sequence>MTIPENRPEIRYDPDLLRVWCLGSDEQWHLTWDGSAYLVVARWVTAGAIGLGSALAL</sequence>
<dbReference type="EMBL" id="CP001618">
    <property type="protein sequence ID" value="ACQ79296.1"/>
    <property type="molecule type" value="Genomic_DNA"/>
</dbReference>
<gene>
    <name evidence="1" type="ordered locus">Bcav_1035</name>
</gene>
<dbReference type="Proteomes" id="UP000007962">
    <property type="component" value="Chromosome"/>
</dbReference>
<evidence type="ECO:0000313" key="1">
    <source>
        <dbReference type="EMBL" id="ACQ79296.1"/>
    </source>
</evidence>
<accession>C5C0B0</accession>